<reference evidence="1" key="1">
    <citation type="journal article" date="2023" name="Science">
        <title>Genome structures resolve the early diversification of teleost fishes.</title>
        <authorList>
            <person name="Parey E."/>
            <person name="Louis A."/>
            <person name="Montfort J."/>
            <person name="Bouchez O."/>
            <person name="Roques C."/>
            <person name="Iampietro C."/>
            <person name="Lluch J."/>
            <person name="Castinel A."/>
            <person name="Donnadieu C."/>
            <person name="Desvignes T."/>
            <person name="Floi Bucao C."/>
            <person name="Jouanno E."/>
            <person name="Wen M."/>
            <person name="Mejri S."/>
            <person name="Dirks R."/>
            <person name="Jansen H."/>
            <person name="Henkel C."/>
            <person name="Chen W.J."/>
            <person name="Zahm M."/>
            <person name="Cabau C."/>
            <person name="Klopp C."/>
            <person name="Thompson A.W."/>
            <person name="Robinson-Rechavi M."/>
            <person name="Braasch I."/>
            <person name="Lecointre G."/>
            <person name="Bobe J."/>
            <person name="Postlethwait J.H."/>
            <person name="Berthelot C."/>
            <person name="Roest Crollius H."/>
            <person name="Guiguen Y."/>
        </authorList>
    </citation>
    <scope>NUCLEOTIDE SEQUENCE</scope>
    <source>
        <strain evidence="1">WJC10195</strain>
    </source>
</reference>
<name>A0A9Q1G019_SYNKA</name>
<dbReference type="Proteomes" id="UP001152622">
    <property type="component" value="Chromosome 3"/>
</dbReference>
<gene>
    <name evidence="1" type="ORF">SKAU_G00103690</name>
</gene>
<sequence>MSSLIYVSQIQPINSGKLLLSLSPLRKSVKATLQPITFEGRRDITSQAVMRQPLQHAGPVPLTDECSPVAHAHGPAHVLKPPSVAFAAPAPHNHADRGQLWGAV</sequence>
<dbReference type="AlphaFoldDB" id="A0A9Q1G019"/>
<evidence type="ECO:0000313" key="1">
    <source>
        <dbReference type="EMBL" id="KAJ8370341.1"/>
    </source>
</evidence>
<keyword evidence="2" id="KW-1185">Reference proteome</keyword>
<dbReference type="EMBL" id="JAINUF010000003">
    <property type="protein sequence ID" value="KAJ8370341.1"/>
    <property type="molecule type" value="Genomic_DNA"/>
</dbReference>
<comment type="caution">
    <text evidence="1">The sequence shown here is derived from an EMBL/GenBank/DDBJ whole genome shotgun (WGS) entry which is preliminary data.</text>
</comment>
<protein>
    <submittedName>
        <fullName evidence="1">Uncharacterized protein</fullName>
    </submittedName>
</protein>
<organism evidence="1 2">
    <name type="scientific">Synaphobranchus kaupii</name>
    <name type="common">Kaup's arrowtooth eel</name>
    <dbReference type="NCBI Taxonomy" id="118154"/>
    <lineage>
        <taxon>Eukaryota</taxon>
        <taxon>Metazoa</taxon>
        <taxon>Chordata</taxon>
        <taxon>Craniata</taxon>
        <taxon>Vertebrata</taxon>
        <taxon>Euteleostomi</taxon>
        <taxon>Actinopterygii</taxon>
        <taxon>Neopterygii</taxon>
        <taxon>Teleostei</taxon>
        <taxon>Anguilliformes</taxon>
        <taxon>Synaphobranchidae</taxon>
        <taxon>Synaphobranchus</taxon>
    </lineage>
</organism>
<evidence type="ECO:0000313" key="2">
    <source>
        <dbReference type="Proteomes" id="UP001152622"/>
    </source>
</evidence>
<proteinExistence type="predicted"/>
<accession>A0A9Q1G019</accession>